<accession>W0ADB7</accession>
<dbReference type="InterPro" id="IPR024983">
    <property type="entry name" value="CHAT_dom"/>
</dbReference>
<keyword evidence="4" id="KW-1185">Reference proteome</keyword>
<dbReference type="Proteomes" id="UP000018851">
    <property type="component" value="Chromosome"/>
</dbReference>
<evidence type="ECO:0000259" key="2">
    <source>
        <dbReference type="Pfam" id="PF12770"/>
    </source>
</evidence>
<dbReference type="Gene3D" id="1.25.40.10">
    <property type="entry name" value="Tetratricopeptide repeat domain"/>
    <property type="match status" value="1"/>
</dbReference>
<dbReference type="KEGG" id="ssan:NX02_14150"/>
<dbReference type="PATRIC" id="fig|1123269.5.peg.2756"/>
<keyword evidence="1" id="KW-0732">Signal</keyword>
<dbReference type="eggNOG" id="COG0457">
    <property type="taxonomic scope" value="Bacteria"/>
</dbReference>
<feature type="signal peptide" evidence="1">
    <location>
        <begin position="1"/>
        <end position="23"/>
    </location>
</feature>
<dbReference type="EMBL" id="CP006644">
    <property type="protein sequence ID" value="AHE54517.1"/>
    <property type="molecule type" value="Genomic_DNA"/>
</dbReference>
<organism evidence="3 4">
    <name type="scientific">Sphingomonas sanxanigenens DSM 19645 = NX02</name>
    <dbReference type="NCBI Taxonomy" id="1123269"/>
    <lineage>
        <taxon>Bacteria</taxon>
        <taxon>Pseudomonadati</taxon>
        <taxon>Pseudomonadota</taxon>
        <taxon>Alphaproteobacteria</taxon>
        <taxon>Sphingomonadales</taxon>
        <taxon>Sphingomonadaceae</taxon>
        <taxon>Sphingomonas</taxon>
    </lineage>
</organism>
<reference evidence="3 4" key="1">
    <citation type="submission" date="2013-07" db="EMBL/GenBank/DDBJ databases">
        <title>Completed genome of Sphingomonas sanxanigenens NX02.</title>
        <authorList>
            <person name="Ma T."/>
            <person name="Huang H."/>
            <person name="Wu M."/>
            <person name="Li X."/>
            <person name="Li G."/>
        </authorList>
    </citation>
    <scope>NUCLEOTIDE SEQUENCE [LARGE SCALE GENOMIC DNA]</scope>
    <source>
        <strain evidence="3 4">NX02</strain>
    </source>
</reference>
<dbReference type="InterPro" id="IPR011990">
    <property type="entry name" value="TPR-like_helical_dom_sf"/>
</dbReference>
<feature type="chain" id="PRO_5004785354" description="CHAT domain-containing protein" evidence="1">
    <location>
        <begin position="24"/>
        <end position="1026"/>
    </location>
</feature>
<evidence type="ECO:0000313" key="3">
    <source>
        <dbReference type="EMBL" id="AHE54517.1"/>
    </source>
</evidence>
<evidence type="ECO:0000313" key="4">
    <source>
        <dbReference type="Proteomes" id="UP000018851"/>
    </source>
</evidence>
<sequence>MLASIPLVASLLCGTALPGVAHAQMMAPSLLDSFRLGTGGGVLCQAQNSSRDPALKGMFDRAWTVVCRDAARPIAKLYALRTDQPDLMARLADARAKEVDCGAEGQGTVAGLGAVAVTRCRLKTAEVDYTAYSYREGRTLYVAEGLAGYDSALALGLRTIVEDRIADGMVTVATTSVANPAAFARVQAGTLDPDQALAEGYRRNASGDYAEAAEFFATLQQRAGQDDAQRERSGEYLINQALQKSNLGEFAEADRLFAEAERIPTSDRVESRLRRNFMALHLLNQQKLPEALAVLDKPMAQMDDPIPVRGSAIEIGADVAAEINSGLPVAQRLGATESTALTPVERAAILDAQAGQLRGTIWRLQGRPAEARTALEQALTDAVAVREGRIVSITRLRAQILAEIALSEEAGGNVAGGEARLREALTLLQTQYPETSAVNGARARLAAYLARHAQADAAMALYAEVIRSASSNGGSITGIANQIAPYYALLVERMPANPALADDFFLASQVFVRPGVADTQAVLARELSEGGSEAARLFRQSVTLSRDIERNRIELAQAAMRTEQEGAAPVDVDAIRTSLIQLEAQQAATQALLGNYPQFRAVAASTLTLADLRATLKPGEAYMKLLTVGGALYAFYNSPTLTTAYRLPISSAELDTKVDSIRETIASEVNGQLLTYPFDMDSARSLFVSLMGPVSADLANVTHLVFEPDGGMLRLPVNLLVEDDASVQRVAARTAQPGADPFDVSGVSWLGRNRSVSTAVSARAFRDTRMVRQSAATRQYIGFGQNAPVSGTVQLAATRSMSGAGSTGCDWPLAAWDRPISAAELRTASNALGDASSAIVTGAQFTDTDVTSRGDLNTYRILHFATHGFVTAPRIGCPARPALLTSFGPAGSSDGLLSFGEIFDLKIDADLVILSACNTAGTASIAATREAGVTTGGGTAMDGLVRAFIGAGGRSVLASHWPAPDDFDATQKLMSSLFEDGRGESIGQAVRGASIKLMNDPLTSHPYYWAGFALVGDGAQPLLAAR</sequence>
<dbReference type="Pfam" id="PF12770">
    <property type="entry name" value="CHAT"/>
    <property type="match status" value="1"/>
</dbReference>
<protein>
    <recommendedName>
        <fullName evidence="2">CHAT domain-containing protein</fullName>
    </recommendedName>
</protein>
<dbReference type="HOGENOM" id="CLU_304184_0_0_5"/>
<dbReference type="AlphaFoldDB" id="W0ADB7"/>
<dbReference type="SUPFAM" id="SSF48452">
    <property type="entry name" value="TPR-like"/>
    <property type="match status" value="1"/>
</dbReference>
<feature type="domain" description="CHAT" evidence="2">
    <location>
        <begin position="682"/>
        <end position="1017"/>
    </location>
</feature>
<proteinExistence type="predicted"/>
<gene>
    <name evidence="3" type="ORF">NX02_14150</name>
</gene>
<dbReference type="eggNOG" id="COG4995">
    <property type="taxonomic scope" value="Bacteria"/>
</dbReference>
<name>W0ADB7_9SPHN</name>
<evidence type="ECO:0000256" key="1">
    <source>
        <dbReference type="SAM" id="SignalP"/>
    </source>
</evidence>
<dbReference type="STRING" id="1123269.NX02_14150"/>